<name>A0ABT1WNL7_9LACT</name>
<comment type="catalytic activity">
    <reaction evidence="11">
        <text>Endonucleolytic cleavage of RNA, removing 21 and 42 nucleotides, respectively, from the 5'- and 3'-termini of a 5S-rRNA precursor.</text>
        <dbReference type="EC" id="3.1.26.8"/>
    </reaction>
</comment>
<evidence type="ECO:0000256" key="9">
    <source>
        <dbReference type="ARBA" id="ARBA00022842"/>
    </source>
</evidence>
<feature type="domain" description="Toprim" evidence="13">
    <location>
        <begin position="5"/>
        <end position="97"/>
    </location>
</feature>
<keyword evidence="2 11" id="KW-0690">Ribosome biogenesis</keyword>
<keyword evidence="7 11" id="KW-0255">Endonuclease</keyword>
<evidence type="ECO:0000256" key="4">
    <source>
        <dbReference type="ARBA" id="ARBA00022722"/>
    </source>
</evidence>
<keyword evidence="9" id="KW-0460">Magnesium</keyword>
<comment type="caution">
    <text evidence="14">The sequence shown here is derived from an EMBL/GenBank/DDBJ whole genome shotgun (WGS) entry which is preliminary data.</text>
</comment>
<dbReference type="EC" id="3.1.26.8" evidence="11 12"/>
<evidence type="ECO:0000256" key="10">
    <source>
        <dbReference type="ARBA" id="ARBA00022884"/>
    </source>
</evidence>
<evidence type="ECO:0000259" key="13">
    <source>
        <dbReference type="PROSITE" id="PS50880"/>
    </source>
</evidence>
<dbReference type="Proteomes" id="UP001059480">
    <property type="component" value="Unassembled WGS sequence"/>
</dbReference>
<keyword evidence="3 11" id="KW-0698">rRNA processing</keyword>
<keyword evidence="4 11" id="KW-0540">Nuclease</keyword>
<comment type="similarity">
    <text evidence="11">Belongs to the ribonuclease M5 family.</text>
</comment>
<reference evidence="14" key="3">
    <citation type="journal article" date="2023" name="Microbiol. Resour. Announc.">
        <title>Draft Genome Sequence of Granulicatella sp. Strain S8, Isolated from a Marine Fish, Seriola quinqueradiata.</title>
        <authorList>
            <person name="Lee M."/>
            <person name="Farooq A."/>
            <person name="Jeong J.B."/>
            <person name="Jung M.Y."/>
        </authorList>
    </citation>
    <scope>NUCLEOTIDE SEQUENCE</scope>
    <source>
        <strain evidence="14">S8</strain>
    </source>
</reference>
<protein>
    <recommendedName>
        <fullName evidence="11 12">Ribonuclease M5</fullName>
        <ecNumber evidence="11 12">3.1.26.8</ecNumber>
    </recommendedName>
    <alternativeName>
        <fullName evidence="11">RNase M5</fullName>
    </alternativeName>
    <alternativeName>
        <fullName evidence="11">Ribosomal RNA terminal maturase M5</fullName>
    </alternativeName>
</protein>
<keyword evidence="15" id="KW-1185">Reference proteome</keyword>
<keyword evidence="6 11" id="KW-0699">rRNA-binding</keyword>
<reference evidence="14" key="1">
    <citation type="submission" date="2022-07" db="EMBL/GenBank/DDBJ databases">
        <authorList>
            <person name="Jung M.-Y."/>
            <person name="Lee M."/>
        </authorList>
    </citation>
    <scope>NUCLEOTIDE SEQUENCE</scope>
    <source>
        <strain evidence="14">S8</strain>
    </source>
</reference>
<dbReference type="InterPro" id="IPR006171">
    <property type="entry name" value="TOPRIM_dom"/>
</dbReference>
<dbReference type="InterPro" id="IPR034141">
    <property type="entry name" value="TOPRIM_RNase_M5-like"/>
</dbReference>
<dbReference type="InterPro" id="IPR004466">
    <property type="entry name" value="RNase_M5"/>
</dbReference>
<dbReference type="PANTHER" id="PTHR39156:SF1">
    <property type="entry name" value="RIBONUCLEASE M5"/>
    <property type="match status" value="1"/>
</dbReference>
<comment type="subcellular location">
    <subcellularLocation>
        <location evidence="11">Cytoplasm</location>
    </subcellularLocation>
</comment>
<dbReference type="HAMAP" id="MF_01469">
    <property type="entry name" value="RNase_M5"/>
    <property type="match status" value="1"/>
</dbReference>
<dbReference type="RefSeq" id="WP_256945248.1">
    <property type="nucleotide sequence ID" value="NZ_JANHNZ010000005.1"/>
</dbReference>
<dbReference type="NCBIfam" id="TIGR00334">
    <property type="entry name" value="5S_RNA_mat_M5"/>
    <property type="match status" value="1"/>
</dbReference>
<dbReference type="Pfam" id="PF13331">
    <property type="entry name" value="DUF4093"/>
    <property type="match status" value="1"/>
</dbReference>
<dbReference type="InterPro" id="IPR025156">
    <property type="entry name" value="RNase_M5_C"/>
</dbReference>
<dbReference type="EMBL" id="JANHNZ010000005">
    <property type="protein sequence ID" value="MCQ9210132.1"/>
    <property type="molecule type" value="Genomic_DNA"/>
</dbReference>
<evidence type="ECO:0000256" key="3">
    <source>
        <dbReference type="ARBA" id="ARBA00022552"/>
    </source>
</evidence>
<evidence type="ECO:0000256" key="8">
    <source>
        <dbReference type="ARBA" id="ARBA00022801"/>
    </source>
</evidence>
<dbReference type="GO" id="GO:0043822">
    <property type="term" value="F:ribonuclease M5 activity"/>
    <property type="evidence" value="ECO:0007669"/>
    <property type="project" value="UniProtKB-EC"/>
</dbReference>
<evidence type="ECO:0000256" key="7">
    <source>
        <dbReference type="ARBA" id="ARBA00022759"/>
    </source>
</evidence>
<reference evidence="14" key="2">
    <citation type="journal article" date="2023" name="Curr. Microbiol.">
        <title>Granulicatella seriolae sp. nov., a Novel Facultative Anaerobe Isolated from Yellowtail Marine Fish.</title>
        <authorList>
            <person name="Lee M."/>
            <person name="Choi Y.J."/>
            <person name="Farooq A."/>
            <person name="Jeong J.B."/>
            <person name="Jung M.Y."/>
        </authorList>
    </citation>
    <scope>NUCLEOTIDE SEQUENCE</scope>
    <source>
        <strain evidence="14">S8</strain>
    </source>
</reference>
<evidence type="ECO:0000256" key="1">
    <source>
        <dbReference type="ARBA" id="ARBA00022490"/>
    </source>
</evidence>
<dbReference type="Pfam" id="PF01751">
    <property type="entry name" value="Toprim"/>
    <property type="match status" value="1"/>
</dbReference>
<keyword evidence="5" id="KW-0479">Metal-binding</keyword>
<dbReference type="CDD" id="cd01027">
    <property type="entry name" value="TOPRIM_RNase_M5_like"/>
    <property type="match status" value="1"/>
</dbReference>
<evidence type="ECO:0000313" key="14">
    <source>
        <dbReference type="EMBL" id="MCQ9210132.1"/>
    </source>
</evidence>
<gene>
    <name evidence="11 14" type="primary">rnmV</name>
    <name evidence="14" type="ORF">NPA36_06165</name>
</gene>
<evidence type="ECO:0000256" key="2">
    <source>
        <dbReference type="ARBA" id="ARBA00022517"/>
    </source>
</evidence>
<evidence type="ECO:0000313" key="15">
    <source>
        <dbReference type="Proteomes" id="UP001059480"/>
    </source>
</evidence>
<dbReference type="PANTHER" id="PTHR39156">
    <property type="entry name" value="RIBONUCLEASE M5"/>
    <property type="match status" value="1"/>
</dbReference>
<organism evidence="14 15">
    <name type="scientific">Granulicatella seriolae</name>
    <dbReference type="NCBI Taxonomy" id="2967226"/>
    <lineage>
        <taxon>Bacteria</taxon>
        <taxon>Bacillati</taxon>
        <taxon>Bacillota</taxon>
        <taxon>Bacilli</taxon>
        <taxon>Lactobacillales</taxon>
        <taxon>Carnobacteriaceae</taxon>
        <taxon>Granulicatella</taxon>
    </lineage>
</organism>
<sequence>MKALKEVIVVEGRDDTRRLREVFGEVDTIETNGSEINQETLALIAKAHALRGVIVLTDPDFPGEKIRTTIQQAVPGVKHAFITKKNAVGKRKGSSLGVEHASPETLRQALEMAHQSLEEPSIESSQISRSLLMDLGLTGGAGSATLRQEVTEYLAIGYTNGKQLLNRLHLFAISEEELRAAVDRVKQISPRRGEG</sequence>
<dbReference type="Gene3D" id="3.40.1360.10">
    <property type="match status" value="1"/>
</dbReference>
<evidence type="ECO:0000256" key="6">
    <source>
        <dbReference type="ARBA" id="ARBA00022730"/>
    </source>
</evidence>
<keyword evidence="10 11" id="KW-0694">RNA-binding</keyword>
<accession>A0ABT1WNL7</accession>
<keyword evidence="8 11" id="KW-0378">Hydrolase</keyword>
<keyword evidence="1 11" id="KW-0963">Cytoplasm</keyword>
<dbReference type="PROSITE" id="PS50880">
    <property type="entry name" value="TOPRIM"/>
    <property type="match status" value="1"/>
</dbReference>
<proteinExistence type="inferred from homology"/>
<dbReference type="SUPFAM" id="SSF110455">
    <property type="entry name" value="Toprim domain"/>
    <property type="match status" value="1"/>
</dbReference>
<dbReference type="SMART" id="SM00493">
    <property type="entry name" value="TOPRIM"/>
    <property type="match status" value="1"/>
</dbReference>
<evidence type="ECO:0000256" key="11">
    <source>
        <dbReference type="HAMAP-Rule" id="MF_01469"/>
    </source>
</evidence>
<comment type="function">
    <text evidence="11">Required for correct processing of both the 5' and 3' ends of 5S rRNA precursor. Cleaves both sides of a double-stranded region yielding mature 5S rRNA in one step.</text>
</comment>
<evidence type="ECO:0000256" key="12">
    <source>
        <dbReference type="NCBIfam" id="TIGR00334"/>
    </source>
</evidence>
<evidence type="ECO:0000256" key="5">
    <source>
        <dbReference type="ARBA" id="ARBA00022723"/>
    </source>
</evidence>